<comment type="caution">
    <text evidence="1">The sequence shown here is derived from an EMBL/GenBank/DDBJ whole genome shotgun (WGS) entry which is preliminary data.</text>
</comment>
<dbReference type="EMBL" id="BGZK01000390">
    <property type="protein sequence ID" value="GBP40934.1"/>
    <property type="molecule type" value="Genomic_DNA"/>
</dbReference>
<dbReference type="OrthoDB" id="8185227at2759"/>
<accession>A0A4C1VSZ1</accession>
<dbReference type="STRING" id="151549.A0A4C1VSZ1"/>
<proteinExistence type="predicted"/>
<dbReference type="Proteomes" id="UP000299102">
    <property type="component" value="Unassembled WGS sequence"/>
</dbReference>
<organism evidence="1 2">
    <name type="scientific">Eumeta variegata</name>
    <name type="common">Bagworm moth</name>
    <name type="synonym">Eumeta japonica</name>
    <dbReference type="NCBI Taxonomy" id="151549"/>
    <lineage>
        <taxon>Eukaryota</taxon>
        <taxon>Metazoa</taxon>
        <taxon>Ecdysozoa</taxon>
        <taxon>Arthropoda</taxon>
        <taxon>Hexapoda</taxon>
        <taxon>Insecta</taxon>
        <taxon>Pterygota</taxon>
        <taxon>Neoptera</taxon>
        <taxon>Endopterygota</taxon>
        <taxon>Lepidoptera</taxon>
        <taxon>Glossata</taxon>
        <taxon>Ditrysia</taxon>
        <taxon>Tineoidea</taxon>
        <taxon>Psychidae</taxon>
        <taxon>Oiketicinae</taxon>
        <taxon>Eumeta</taxon>
    </lineage>
</organism>
<protein>
    <submittedName>
        <fullName evidence="1">Uncharacterized protein</fullName>
    </submittedName>
</protein>
<gene>
    <name evidence="1" type="ORF">EVAR_26014_1</name>
</gene>
<keyword evidence="2" id="KW-1185">Reference proteome</keyword>
<name>A0A4C1VSZ1_EUMVA</name>
<sequence>MNSDSESNVSAFINYNEKRVKQLYASVVENMDVVNQDLLQIESNLKHIVKDAGQLENQLTVVLQSLPKFEICLLVYMSVTVGEETFVTFELLLTICYVSGEVAGVVFVGSFNIPDSLVGVIACVFLKMCLINIKRNWVEDSIKCPKNEIFQFLPKQEVDLAKLERETGDVTRVADFRLNKLHGVQGDTWVVIRHDNYATSDNYASTNDLVYNHLPKPLCGPVYRTYRPMEHMFIPQPDLMKCFGNVTEWGLRKFKLHEWACTRDSDYMSSSYNETFTAPRQDQSLRSTSKRFGRNA</sequence>
<evidence type="ECO:0000313" key="1">
    <source>
        <dbReference type="EMBL" id="GBP40934.1"/>
    </source>
</evidence>
<evidence type="ECO:0000313" key="2">
    <source>
        <dbReference type="Proteomes" id="UP000299102"/>
    </source>
</evidence>
<reference evidence="1 2" key="1">
    <citation type="journal article" date="2019" name="Commun. Biol.">
        <title>The bagworm genome reveals a unique fibroin gene that provides high tensile strength.</title>
        <authorList>
            <person name="Kono N."/>
            <person name="Nakamura H."/>
            <person name="Ohtoshi R."/>
            <person name="Tomita M."/>
            <person name="Numata K."/>
            <person name="Arakawa K."/>
        </authorList>
    </citation>
    <scope>NUCLEOTIDE SEQUENCE [LARGE SCALE GENOMIC DNA]</scope>
</reference>
<dbReference type="AlphaFoldDB" id="A0A4C1VSZ1"/>